<dbReference type="EMBL" id="CAWUFR010000173">
    <property type="protein sequence ID" value="CAK6971241.1"/>
    <property type="molecule type" value="Genomic_DNA"/>
</dbReference>
<name>A0AAV1PH62_SCOSC</name>
<dbReference type="Proteomes" id="UP001314229">
    <property type="component" value="Unassembled WGS sequence"/>
</dbReference>
<comment type="caution">
    <text evidence="1">The sequence shown here is derived from an EMBL/GenBank/DDBJ whole genome shotgun (WGS) entry which is preliminary data.</text>
</comment>
<evidence type="ECO:0000313" key="1">
    <source>
        <dbReference type="EMBL" id="CAK6971241.1"/>
    </source>
</evidence>
<gene>
    <name evidence="1" type="ORF">FSCOSCO3_A026389</name>
</gene>
<evidence type="ECO:0000313" key="2">
    <source>
        <dbReference type="Proteomes" id="UP001314229"/>
    </source>
</evidence>
<reference evidence="1 2" key="1">
    <citation type="submission" date="2024-01" db="EMBL/GenBank/DDBJ databases">
        <authorList>
            <person name="Alioto T."/>
            <person name="Alioto T."/>
            <person name="Gomez Garrido J."/>
        </authorList>
    </citation>
    <scope>NUCLEOTIDE SEQUENCE [LARGE SCALE GENOMIC DNA]</scope>
</reference>
<keyword evidence="2" id="KW-1185">Reference proteome</keyword>
<organism evidence="1 2">
    <name type="scientific">Scomber scombrus</name>
    <name type="common">Atlantic mackerel</name>
    <name type="synonym">Scomber vernalis</name>
    <dbReference type="NCBI Taxonomy" id="13677"/>
    <lineage>
        <taxon>Eukaryota</taxon>
        <taxon>Metazoa</taxon>
        <taxon>Chordata</taxon>
        <taxon>Craniata</taxon>
        <taxon>Vertebrata</taxon>
        <taxon>Euteleostomi</taxon>
        <taxon>Actinopterygii</taxon>
        <taxon>Neopterygii</taxon>
        <taxon>Teleostei</taxon>
        <taxon>Neoteleostei</taxon>
        <taxon>Acanthomorphata</taxon>
        <taxon>Pelagiaria</taxon>
        <taxon>Scombriformes</taxon>
        <taxon>Scombridae</taxon>
        <taxon>Scomber</taxon>
    </lineage>
</organism>
<dbReference type="AlphaFoldDB" id="A0AAV1PH62"/>
<sequence length="369" mass="41503">MEITFDTFCPLIQTFFGEITEGQWILLSSGSPDNATKILLGVLLLDLKQAATNTLLKNTTVVIFEEQLKSKLGDMLAQSLVKVMGVKDLDKCVSFHRLTSLLAKEVIDSSNFPLFTARIGEPAIDQRLIHIHRLNDMIRHAIEIMETCTSKTWCRPRAHRERVSQTTLPCSTPLVLQDLEEIDDSCQSLVKTEETPEDQVTSAKEAECFTSATALASKCEEVRFQTSQGDARQAERNKTLITILLENIIFRVVNKAKVNWRHSEVIIHNLFKSIWADIEEAKFPITPATLKELDEAVFKDLVKKWGSAETVLILMTLEEPVTVELMASCISARLMAPVKERKSAISRVFSLVEKCLPKPFKRSCKVGVL</sequence>
<protein>
    <submittedName>
        <fullName evidence="1">Uncharacterized protein LOC121897596</fullName>
    </submittedName>
</protein>
<proteinExistence type="predicted"/>
<accession>A0AAV1PH62</accession>